<reference evidence="7 10" key="2">
    <citation type="submission" date="2020-04" db="EMBL/GenBank/DDBJ databases">
        <authorList>
            <person name="De Canck E."/>
        </authorList>
    </citation>
    <scope>NUCLEOTIDE SEQUENCE [LARGE SCALE GENOMIC DNA]</scope>
    <source>
        <strain evidence="7 10">LMG 27174</strain>
    </source>
</reference>
<dbReference type="GO" id="GO:0008860">
    <property type="term" value="F:ferredoxin-NAD+ reductase activity"/>
    <property type="evidence" value="ECO:0007669"/>
    <property type="project" value="UniProtKB-EC"/>
</dbReference>
<dbReference type="RefSeq" id="WP_102634682.1">
    <property type="nucleotide sequence ID" value="NZ_CADIJZ010000022.1"/>
</dbReference>
<dbReference type="InterPro" id="IPR050446">
    <property type="entry name" value="FAD-oxidoreductase/Apoptosis"/>
</dbReference>
<dbReference type="AlphaFoldDB" id="A0A2N7WDM9"/>
<reference evidence="8 9" key="1">
    <citation type="submission" date="2018-01" db="EMBL/GenBank/DDBJ databases">
        <title>Whole genome analyses suggest that Burkholderia sensu lato contains two further novel genera in the rhizoxinica-symbiotica group Mycetohabitans gen. nov., and Trinickia gen. nov.: implications for the evolution of diazotrophy and nodulation in the Burkholderiaceae.</title>
        <authorList>
            <person name="Estrada-de los Santos P."/>
            <person name="Palmer M."/>
            <person name="Chavez-Ramirez B."/>
            <person name="Beukes C."/>
            <person name="Steenkamp E.T."/>
            <person name="Hirsch A.M."/>
            <person name="Manyaka P."/>
            <person name="Maluk M."/>
            <person name="Lafos M."/>
            <person name="Crook M."/>
            <person name="Gross E."/>
            <person name="Simon M.F."/>
            <person name="Bueno dos Reis Junior F."/>
            <person name="Poole P.S."/>
            <person name="Venter S.N."/>
            <person name="James E.K."/>
        </authorList>
    </citation>
    <scope>NUCLEOTIDE SEQUENCE [LARGE SCALE GENOMIC DNA]</scope>
    <source>
        <strain evidence="8 9">WSM 3937</strain>
    </source>
</reference>
<dbReference type="Proteomes" id="UP000494205">
    <property type="component" value="Unassembled WGS sequence"/>
</dbReference>
<dbReference type="SUPFAM" id="SSF55424">
    <property type="entry name" value="FAD/NAD-linked reductases, dimerisation (C-terminal) domain"/>
    <property type="match status" value="1"/>
</dbReference>
<dbReference type="EC" id="1.18.1.3" evidence="7"/>
<keyword evidence="3" id="KW-0274">FAD</keyword>
<dbReference type="InterPro" id="IPR028202">
    <property type="entry name" value="Reductase_C"/>
</dbReference>
<dbReference type="OrthoDB" id="9769238at2"/>
<dbReference type="Proteomes" id="UP000235659">
    <property type="component" value="Unassembled WGS sequence"/>
</dbReference>
<dbReference type="PRINTS" id="PR00368">
    <property type="entry name" value="FADPNR"/>
</dbReference>
<evidence type="ECO:0000256" key="2">
    <source>
        <dbReference type="ARBA" id="ARBA00022630"/>
    </source>
</evidence>
<dbReference type="GO" id="GO:0051213">
    <property type="term" value="F:dioxygenase activity"/>
    <property type="evidence" value="ECO:0007669"/>
    <property type="project" value="UniProtKB-KW"/>
</dbReference>
<keyword evidence="4 7" id="KW-0560">Oxidoreductase</keyword>
<dbReference type="InterPro" id="IPR023753">
    <property type="entry name" value="FAD/NAD-binding_dom"/>
</dbReference>
<evidence type="ECO:0000256" key="4">
    <source>
        <dbReference type="ARBA" id="ARBA00023002"/>
    </source>
</evidence>
<dbReference type="PRINTS" id="PR00411">
    <property type="entry name" value="PNDRDTASEI"/>
</dbReference>
<feature type="domain" description="Reductase C-terminal" evidence="6">
    <location>
        <begin position="322"/>
        <end position="407"/>
    </location>
</feature>
<feature type="domain" description="FAD/NAD(P)-binding" evidence="5">
    <location>
        <begin position="6"/>
        <end position="303"/>
    </location>
</feature>
<dbReference type="GO" id="GO:0005737">
    <property type="term" value="C:cytoplasm"/>
    <property type="evidence" value="ECO:0007669"/>
    <property type="project" value="TreeGrafter"/>
</dbReference>
<evidence type="ECO:0000313" key="8">
    <source>
        <dbReference type="EMBL" id="PMS27455.1"/>
    </source>
</evidence>
<dbReference type="GO" id="GO:0016651">
    <property type="term" value="F:oxidoreductase activity, acting on NAD(P)H"/>
    <property type="evidence" value="ECO:0007669"/>
    <property type="project" value="TreeGrafter"/>
</dbReference>
<evidence type="ECO:0000256" key="1">
    <source>
        <dbReference type="ARBA" id="ARBA00001974"/>
    </source>
</evidence>
<name>A0A2N7WDM9_9BURK</name>
<dbReference type="Gene3D" id="3.50.50.60">
    <property type="entry name" value="FAD/NAD(P)-binding domain"/>
    <property type="match status" value="2"/>
</dbReference>
<dbReference type="Pfam" id="PF07992">
    <property type="entry name" value="Pyr_redox_2"/>
    <property type="match status" value="1"/>
</dbReference>
<dbReference type="PANTHER" id="PTHR43557:SF2">
    <property type="entry name" value="RIESKE DOMAIN-CONTAINING PROTEIN-RELATED"/>
    <property type="match status" value="1"/>
</dbReference>
<keyword evidence="9" id="KW-1185">Reference proteome</keyword>
<evidence type="ECO:0000259" key="6">
    <source>
        <dbReference type="Pfam" id="PF14759"/>
    </source>
</evidence>
<evidence type="ECO:0000313" key="9">
    <source>
        <dbReference type="Proteomes" id="UP000235659"/>
    </source>
</evidence>
<dbReference type="InterPro" id="IPR016156">
    <property type="entry name" value="FAD/NAD-linked_Rdtase_dimer_sf"/>
</dbReference>
<keyword evidence="7" id="KW-0223">Dioxygenase</keyword>
<evidence type="ECO:0000313" key="10">
    <source>
        <dbReference type="Proteomes" id="UP000494205"/>
    </source>
</evidence>
<dbReference type="EMBL" id="PNXY01000020">
    <property type="protein sequence ID" value="PMS27455.1"/>
    <property type="molecule type" value="Genomic_DNA"/>
</dbReference>
<dbReference type="PANTHER" id="PTHR43557">
    <property type="entry name" value="APOPTOSIS-INDUCING FACTOR 1"/>
    <property type="match status" value="1"/>
</dbReference>
<comment type="cofactor">
    <cofactor evidence="1">
        <name>FAD</name>
        <dbReference type="ChEBI" id="CHEBI:57692"/>
    </cofactor>
</comment>
<evidence type="ECO:0000256" key="3">
    <source>
        <dbReference type="ARBA" id="ARBA00022827"/>
    </source>
</evidence>
<gene>
    <name evidence="7" type="primary">andAa</name>
    <name evidence="8" type="ORF">C0Z16_24665</name>
    <name evidence="7" type="ORF">LMG27174_05222</name>
</gene>
<protein>
    <submittedName>
        <fullName evidence="7">Anthranilate 1,2-dioxygenase system ferredoxin--NAD(+) reductase component</fullName>
        <ecNumber evidence="7">1.18.1.3</ecNumber>
    </submittedName>
    <submittedName>
        <fullName evidence="8">Pyridine nucleotide-disulfide oxidoreductase</fullName>
    </submittedName>
</protein>
<dbReference type="Pfam" id="PF14759">
    <property type="entry name" value="Reductase_C"/>
    <property type="match status" value="1"/>
</dbReference>
<evidence type="ECO:0000259" key="5">
    <source>
        <dbReference type="Pfam" id="PF07992"/>
    </source>
</evidence>
<dbReference type="Gene3D" id="3.30.390.30">
    <property type="match status" value="1"/>
</dbReference>
<evidence type="ECO:0000313" key="7">
    <source>
        <dbReference type="EMBL" id="CAB3724266.1"/>
    </source>
</evidence>
<organism evidence="7 10">
    <name type="scientific">Paraburkholderia rhynchosiae</name>
    <dbReference type="NCBI Taxonomy" id="487049"/>
    <lineage>
        <taxon>Bacteria</taxon>
        <taxon>Pseudomonadati</taxon>
        <taxon>Pseudomonadota</taxon>
        <taxon>Betaproteobacteria</taxon>
        <taxon>Burkholderiales</taxon>
        <taxon>Burkholderiaceae</taxon>
        <taxon>Paraburkholderia</taxon>
    </lineage>
</organism>
<accession>A0A2N7WDM9</accession>
<keyword evidence="2" id="KW-0285">Flavoprotein</keyword>
<sequence length="412" mass="43343">MASDAHMVIVGAGLAGARASAELREAGFEGPITLIASEPHAPYDRPPLSKAVLLSEKSPDDCALFGDTFFADHAIDLKLSACVVEIDRAARAVLLDNGERIGYSRLLIATGASPRVLSAPGSELPGVVTLRTADDARDLAARLHYGQRIAIIGGGFIGLEVAASAVAAGCSVTLIEAGERLLMRAVPQEIAERIDARHRDAGVQFRFDARLAAIAGASAAEEVRLADGEVIGCDTVVVGIGAAPRTALAQAAGLDVADGIVVDDGLCTSDSAIFAAGDVCSFPHPLYGCRVRLECWKNAEDQGRIAARNMLGENLRYREVPWFWSDQYELSIQIAGLPAFGRETVIRETADALLLFHLSADGSLIAASGVGRAVGRDIRIAQMLIGRRARISTEELADPSVKLKSLLAAETA</sequence>
<dbReference type="InterPro" id="IPR036188">
    <property type="entry name" value="FAD/NAD-bd_sf"/>
</dbReference>
<proteinExistence type="predicted"/>
<dbReference type="EMBL" id="CADIJZ010000022">
    <property type="protein sequence ID" value="CAB3724266.1"/>
    <property type="molecule type" value="Genomic_DNA"/>
</dbReference>
<dbReference type="SUPFAM" id="SSF51905">
    <property type="entry name" value="FAD/NAD(P)-binding domain"/>
    <property type="match status" value="2"/>
</dbReference>